<dbReference type="Pfam" id="PF01693">
    <property type="entry name" value="Cauli_VI"/>
    <property type="match status" value="2"/>
</dbReference>
<evidence type="ECO:0000259" key="2">
    <source>
        <dbReference type="Pfam" id="PF01693"/>
    </source>
</evidence>
<feature type="domain" description="Ribonuclease H1 N-terminal" evidence="2">
    <location>
        <begin position="127"/>
        <end position="166"/>
    </location>
</feature>
<feature type="region of interest" description="Disordered" evidence="1">
    <location>
        <begin position="1"/>
        <end position="24"/>
    </location>
</feature>
<protein>
    <recommendedName>
        <fullName evidence="2">Ribonuclease H1 N-terminal domain-containing protein</fullName>
    </recommendedName>
</protein>
<evidence type="ECO:0000313" key="3">
    <source>
        <dbReference type="EMBL" id="KIP01312.1"/>
    </source>
</evidence>
<dbReference type="SUPFAM" id="SSF55658">
    <property type="entry name" value="L9 N-domain-like"/>
    <property type="match status" value="2"/>
</dbReference>
<organism evidence="3 4">
    <name type="scientific">Phlebiopsis gigantea (strain 11061_1 CR5-6)</name>
    <name type="common">White-rot fungus</name>
    <name type="synonym">Peniophora gigantea</name>
    <dbReference type="NCBI Taxonomy" id="745531"/>
    <lineage>
        <taxon>Eukaryota</taxon>
        <taxon>Fungi</taxon>
        <taxon>Dikarya</taxon>
        <taxon>Basidiomycota</taxon>
        <taxon>Agaricomycotina</taxon>
        <taxon>Agaricomycetes</taxon>
        <taxon>Polyporales</taxon>
        <taxon>Phanerochaetaceae</taxon>
        <taxon>Phlebiopsis</taxon>
    </lineage>
</organism>
<dbReference type="AlphaFoldDB" id="A0A0C3RYL9"/>
<accession>A0A0C3RYL9</accession>
<gene>
    <name evidence="3" type="ORF">PHLGIDRAFT_123460</name>
</gene>
<evidence type="ECO:0000256" key="1">
    <source>
        <dbReference type="SAM" id="MobiDB-lite"/>
    </source>
</evidence>
<feature type="domain" description="Ribonuclease H1 N-terminal" evidence="2">
    <location>
        <begin position="32"/>
        <end position="72"/>
    </location>
</feature>
<name>A0A0C3RYL9_PHLG1</name>
<dbReference type="Proteomes" id="UP000053257">
    <property type="component" value="Unassembled WGS sequence"/>
</dbReference>
<evidence type="ECO:0000313" key="4">
    <source>
        <dbReference type="Proteomes" id="UP000053257"/>
    </source>
</evidence>
<dbReference type="InterPro" id="IPR011320">
    <property type="entry name" value="RNase_H1_N"/>
</dbReference>
<dbReference type="HOGENOM" id="CLU_1468719_0_0_1"/>
<dbReference type="OrthoDB" id="3254429at2759"/>
<sequence>MRRPQPEPPDDFEVEPPPPPLHTQPRIRPLEYYAVLWGCPPGVYAGREQANPAIQSIGQANFMTFPTRDEAVDCYNRAHGVPHGIRHITRLTSKTRPIRPPVPPLAPLPYPRWWLEMKYPPTKGWIVIFRGLKIGVFSHWFEVFYSVIGIEEARFKGFPTESCARHAWKLALAEAGAVRTLFLA</sequence>
<reference evidence="3 4" key="1">
    <citation type="journal article" date="2014" name="PLoS Genet.">
        <title>Analysis of the Phlebiopsis gigantea genome, transcriptome and secretome provides insight into its pioneer colonization strategies of wood.</title>
        <authorList>
            <person name="Hori C."/>
            <person name="Ishida T."/>
            <person name="Igarashi K."/>
            <person name="Samejima M."/>
            <person name="Suzuki H."/>
            <person name="Master E."/>
            <person name="Ferreira P."/>
            <person name="Ruiz-Duenas F.J."/>
            <person name="Held B."/>
            <person name="Canessa P."/>
            <person name="Larrondo L.F."/>
            <person name="Schmoll M."/>
            <person name="Druzhinina I.S."/>
            <person name="Kubicek C.P."/>
            <person name="Gaskell J.A."/>
            <person name="Kersten P."/>
            <person name="St John F."/>
            <person name="Glasner J."/>
            <person name="Sabat G."/>
            <person name="Splinter BonDurant S."/>
            <person name="Syed K."/>
            <person name="Yadav J."/>
            <person name="Mgbeahuruike A.C."/>
            <person name="Kovalchuk A."/>
            <person name="Asiegbu F.O."/>
            <person name="Lackner G."/>
            <person name="Hoffmeister D."/>
            <person name="Rencoret J."/>
            <person name="Gutierrez A."/>
            <person name="Sun H."/>
            <person name="Lindquist E."/>
            <person name="Barry K."/>
            <person name="Riley R."/>
            <person name="Grigoriev I.V."/>
            <person name="Henrissat B."/>
            <person name="Kues U."/>
            <person name="Berka R.M."/>
            <person name="Martinez A.T."/>
            <person name="Covert S.F."/>
            <person name="Blanchette R.A."/>
            <person name="Cullen D."/>
        </authorList>
    </citation>
    <scope>NUCLEOTIDE SEQUENCE [LARGE SCALE GENOMIC DNA]</scope>
    <source>
        <strain evidence="3 4">11061_1 CR5-6</strain>
    </source>
</reference>
<proteinExistence type="predicted"/>
<dbReference type="EMBL" id="KN840824">
    <property type="protein sequence ID" value="KIP01312.1"/>
    <property type="molecule type" value="Genomic_DNA"/>
</dbReference>
<keyword evidence="4" id="KW-1185">Reference proteome</keyword>
<dbReference type="InterPro" id="IPR009027">
    <property type="entry name" value="Ribosomal_bL9/RNase_H1_N"/>
</dbReference>